<feature type="domain" description="N-acetyltransferase" evidence="1">
    <location>
        <begin position="22"/>
        <end position="172"/>
    </location>
</feature>
<dbReference type="Proteomes" id="UP000245488">
    <property type="component" value="Chromosome"/>
</dbReference>
<dbReference type="CDD" id="cd04301">
    <property type="entry name" value="NAT_SF"/>
    <property type="match status" value="1"/>
</dbReference>
<accession>A0A317G1Z0</accession>
<dbReference type="InterPro" id="IPR016181">
    <property type="entry name" value="Acyl_CoA_acyltransferase"/>
</dbReference>
<sequence length="172" mass="19953">MESTRQIKLVMKRVRNNKMGDFKVIPFEEKHIDMVIDFEKELRKQEPDTYFWEPDEEYKKAVVSSFSDPRFNTAISFIAVRKDKVIGRIDSTLIASRNDGACCSAYLDWICVLKNERHNKVAQALMKTLREDLKSKNVSQLIALMASNGEAQRFYNSVEDAAIHDQGIWMNI</sequence>
<evidence type="ECO:0000259" key="1">
    <source>
        <dbReference type="PROSITE" id="PS51186"/>
    </source>
</evidence>
<dbReference type="PROSITE" id="PS51186">
    <property type="entry name" value="GNAT"/>
    <property type="match status" value="1"/>
</dbReference>
<dbReference type="EMBL" id="NXNG01000001">
    <property type="protein sequence ID" value="PWT28005.1"/>
    <property type="molecule type" value="Genomic_DNA"/>
</dbReference>
<organism evidence="2 3">
    <name type="scientific">Butyrivibrio fibrisolvens</name>
    <dbReference type="NCBI Taxonomy" id="831"/>
    <lineage>
        <taxon>Bacteria</taxon>
        <taxon>Bacillati</taxon>
        <taxon>Bacillota</taxon>
        <taxon>Clostridia</taxon>
        <taxon>Lachnospirales</taxon>
        <taxon>Lachnospiraceae</taxon>
        <taxon>Butyrivibrio</taxon>
    </lineage>
</organism>
<keyword evidence="3" id="KW-1185">Reference proteome</keyword>
<name>A0A317G1Z0_BUTFI</name>
<reference evidence="2 3" key="1">
    <citation type="submission" date="2017-09" db="EMBL/GenBank/DDBJ databases">
        <title>High-quality draft genome sequence of Butyrivibrio fibrisolvens INBov1, isolated from cow rumen.</title>
        <authorList>
            <person name="Rodriguez Hernaez J."/>
            <person name="Rivarola M."/>
            <person name="Paniego N."/>
            <person name="Cravero S."/>
            <person name="Ceron Cucchi M."/>
            <person name="Martinez M.C."/>
        </authorList>
    </citation>
    <scope>NUCLEOTIDE SEQUENCE [LARGE SCALE GENOMIC DNA]</scope>
    <source>
        <strain evidence="2 3">INBov1</strain>
    </source>
</reference>
<dbReference type="AlphaFoldDB" id="A0A317G1Z0"/>
<comment type="caution">
    <text evidence="2">The sequence shown here is derived from an EMBL/GenBank/DDBJ whole genome shotgun (WGS) entry which is preliminary data.</text>
</comment>
<protein>
    <recommendedName>
        <fullName evidence="1">N-acetyltransferase domain-containing protein</fullName>
    </recommendedName>
</protein>
<evidence type="ECO:0000313" key="3">
    <source>
        <dbReference type="Proteomes" id="UP000245488"/>
    </source>
</evidence>
<proteinExistence type="predicted"/>
<dbReference type="SUPFAM" id="SSF55729">
    <property type="entry name" value="Acyl-CoA N-acyltransferases (Nat)"/>
    <property type="match status" value="1"/>
</dbReference>
<dbReference type="InterPro" id="IPR000182">
    <property type="entry name" value="GNAT_dom"/>
</dbReference>
<evidence type="ECO:0000313" key="2">
    <source>
        <dbReference type="EMBL" id="PWT28005.1"/>
    </source>
</evidence>
<dbReference type="Pfam" id="PF00583">
    <property type="entry name" value="Acetyltransf_1"/>
    <property type="match status" value="1"/>
</dbReference>
<gene>
    <name evidence="2" type="ORF">CPT75_13265</name>
</gene>
<dbReference type="GO" id="GO:0016747">
    <property type="term" value="F:acyltransferase activity, transferring groups other than amino-acyl groups"/>
    <property type="evidence" value="ECO:0007669"/>
    <property type="project" value="InterPro"/>
</dbReference>
<dbReference type="Gene3D" id="3.40.630.30">
    <property type="match status" value="1"/>
</dbReference>